<keyword evidence="4 7" id="KW-0812">Transmembrane</keyword>
<dbReference type="PROSITE" id="PS50928">
    <property type="entry name" value="ABC_TM1"/>
    <property type="match status" value="1"/>
</dbReference>
<evidence type="ECO:0000256" key="1">
    <source>
        <dbReference type="ARBA" id="ARBA00004651"/>
    </source>
</evidence>
<dbReference type="EMBL" id="VFOW01000001">
    <property type="protein sequence ID" value="TQL75782.1"/>
    <property type="molecule type" value="Genomic_DNA"/>
</dbReference>
<comment type="subcellular location">
    <subcellularLocation>
        <location evidence="1 7">Cell membrane</location>
        <topology evidence="1 7">Multi-pass membrane protein</topology>
    </subcellularLocation>
</comment>
<dbReference type="InterPro" id="IPR035906">
    <property type="entry name" value="MetI-like_sf"/>
</dbReference>
<accession>A0A543AT72</accession>
<dbReference type="AlphaFoldDB" id="A0A543AT72"/>
<reference evidence="9 10" key="1">
    <citation type="submission" date="2019-06" db="EMBL/GenBank/DDBJ databases">
        <title>Sequencing the genomes of 1000 actinobacteria strains.</title>
        <authorList>
            <person name="Klenk H.-P."/>
        </authorList>
    </citation>
    <scope>NUCLEOTIDE SEQUENCE [LARGE SCALE GENOMIC DNA]</scope>
    <source>
        <strain evidence="9 10">DSM 45928</strain>
    </source>
</reference>
<evidence type="ECO:0000256" key="6">
    <source>
        <dbReference type="ARBA" id="ARBA00023136"/>
    </source>
</evidence>
<dbReference type="FunCoup" id="A0A543AT72">
    <property type="interactions" value="47"/>
</dbReference>
<evidence type="ECO:0000256" key="7">
    <source>
        <dbReference type="RuleBase" id="RU363032"/>
    </source>
</evidence>
<proteinExistence type="inferred from homology"/>
<feature type="transmembrane region" description="Helical" evidence="7">
    <location>
        <begin position="270"/>
        <end position="295"/>
    </location>
</feature>
<dbReference type="PANTHER" id="PTHR30465">
    <property type="entry name" value="INNER MEMBRANE ABC TRANSPORTER"/>
    <property type="match status" value="1"/>
</dbReference>
<dbReference type="Gene3D" id="1.10.3720.10">
    <property type="entry name" value="MetI-like"/>
    <property type="match status" value="1"/>
</dbReference>
<dbReference type="GO" id="GO:0005886">
    <property type="term" value="C:plasma membrane"/>
    <property type="evidence" value="ECO:0007669"/>
    <property type="project" value="UniProtKB-SubCell"/>
</dbReference>
<dbReference type="GO" id="GO:0055085">
    <property type="term" value="P:transmembrane transport"/>
    <property type="evidence" value="ECO:0007669"/>
    <property type="project" value="InterPro"/>
</dbReference>
<dbReference type="Proteomes" id="UP000317043">
    <property type="component" value="Unassembled WGS sequence"/>
</dbReference>
<dbReference type="RefSeq" id="WP_142036196.1">
    <property type="nucleotide sequence ID" value="NZ_JBHTGS010000001.1"/>
</dbReference>
<feature type="domain" description="ABC transmembrane type-1" evidence="8">
    <location>
        <begin position="116"/>
        <end position="338"/>
    </location>
</feature>
<evidence type="ECO:0000256" key="2">
    <source>
        <dbReference type="ARBA" id="ARBA00022448"/>
    </source>
</evidence>
<evidence type="ECO:0000256" key="5">
    <source>
        <dbReference type="ARBA" id="ARBA00022989"/>
    </source>
</evidence>
<dbReference type="InParanoid" id="A0A543AT72"/>
<sequence length="348" mass="37956">MLAYTIRRLLIAIPILLIASMFAFFLVEVSSDPINNYRQQLEQNAVASGMDAKAIDASVELFEERNYYDRSTPERYWLWLTGIGGNGDIGLLQGEFGPSLRGGGNYDIKAELGKRFFITLRLVFLATIFSMGLAMLAGVIMAVRQYKKIDYILTLIGFVALSMPVFWFAQLIKNTAVSYNKATGTDTFATYGDSAPGGTGGMSTGEAILDALSHLVLPTLVLMLAGYAGASRFQRSAMLDVLNSDYVRLARAKGLRNGTVMRRHALRTALIPMATIAPVAILAAMAGAVVTETVFEWQGMGKFFVDALGQRDPFAIQAFLIISGALTVVGVLISDLLYGIVDPRIRYE</sequence>
<feature type="transmembrane region" description="Helical" evidence="7">
    <location>
        <begin position="315"/>
        <end position="341"/>
    </location>
</feature>
<evidence type="ECO:0000313" key="10">
    <source>
        <dbReference type="Proteomes" id="UP000317043"/>
    </source>
</evidence>
<feature type="transmembrane region" description="Helical" evidence="7">
    <location>
        <begin position="9"/>
        <end position="27"/>
    </location>
</feature>
<keyword evidence="5 7" id="KW-1133">Transmembrane helix</keyword>
<evidence type="ECO:0000256" key="3">
    <source>
        <dbReference type="ARBA" id="ARBA00022475"/>
    </source>
</evidence>
<feature type="transmembrane region" description="Helical" evidence="7">
    <location>
        <begin position="211"/>
        <end position="230"/>
    </location>
</feature>
<evidence type="ECO:0000259" key="8">
    <source>
        <dbReference type="PROSITE" id="PS50928"/>
    </source>
</evidence>
<comment type="caution">
    <text evidence="9">The sequence shown here is derived from an EMBL/GenBank/DDBJ whole genome shotgun (WGS) entry which is preliminary data.</text>
</comment>
<dbReference type="CDD" id="cd06261">
    <property type="entry name" value="TM_PBP2"/>
    <property type="match status" value="1"/>
</dbReference>
<evidence type="ECO:0000313" key="9">
    <source>
        <dbReference type="EMBL" id="TQL75782.1"/>
    </source>
</evidence>
<keyword evidence="10" id="KW-1185">Reference proteome</keyword>
<dbReference type="InterPro" id="IPR000515">
    <property type="entry name" value="MetI-like"/>
</dbReference>
<name>A0A543AT72_9ACTN</name>
<keyword evidence="6 7" id="KW-0472">Membrane</keyword>
<keyword evidence="3" id="KW-1003">Cell membrane</keyword>
<gene>
    <name evidence="9" type="ORF">FB566_1297</name>
</gene>
<dbReference type="OrthoDB" id="9778910at2"/>
<dbReference type="Pfam" id="PF00528">
    <property type="entry name" value="BPD_transp_1"/>
    <property type="match status" value="1"/>
</dbReference>
<dbReference type="SUPFAM" id="SSF161098">
    <property type="entry name" value="MetI-like"/>
    <property type="match status" value="1"/>
</dbReference>
<protein>
    <submittedName>
        <fullName evidence="9">Peptide/nickel transport system permease protein</fullName>
    </submittedName>
</protein>
<organism evidence="9 10">
    <name type="scientific">Stackebrandtia endophytica</name>
    <dbReference type="NCBI Taxonomy" id="1496996"/>
    <lineage>
        <taxon>Bacteria</taxon>
        <taxon>Bacillati</taxon>
        <taxon>Actinomycetota</taxon>
        <taxon>Actinomycetes</taxon>
        <taxon>Glycomycetales</taxon>
        <taxon>Glycomycetaceae</taxon>
        <taxon>Stackebrandtia</taxon>
    </lineage>
</organism>
<dbReference type="PANTHER" id="PTHR30465:SF0">
    <property type="entry name" value="OLIGOPEPTIDE TRANSPORT SYSTEM PERMEASE PROTEIN APPB"/>
    <property type="match status" value="1"/>
</dbReference>
<feature type="transmembrane region" description="Helical" evidence="7">
    <location>
        <begin position="150"/>
        <end position="169"/>
    </location>
</feature>
<evidence type="ECO:0000256" key="4">
    <source>
        <dbReference type="ARBA" id="ARBA00022692"/>
    </source>
</evidence>
<comment type="similarity">
    <text evidence="7">Belongs to the binding-protein-dependent transport system permease family.</text>
</comment>
<feature type="transmembrane region" description="Helical" evidence="7">
    <location>
        <begin position="122"/>
        <end position="143"/>
    </location>
</feature>
<keyword evidence="2 7" id="KW-0813">Transport</keyword>